<dbReference type="Pfam" id="PF00646">
    <property type="entry name" value="F-box"/>
    <property type="match status" value="1"/>
</dbReference>
<evidence type="ECO:0000313" key="2">
    <source>
        <dbReference type="EMBL" id="KAL1560034.1"/>
    </source>
</evidence>
<dbReference type="Gene3D" id="1.20.1280.50">
    <property type="match status" value="1"/>
</dbReference>
<dbReference type="SMART" id="SM00256">
    <property type="entry name" value="FBOX"/>
    <property type="match status" value="1"/>
</dbReference>
<accession>A0ABD1HXM0</accession>
<reference evidence="2 3" key="1">
    <citation type="submission" date="2024-06" db="EMBL/GenBank/DDBJ databases">
        <title>A chromosome level genome sequence of Diviner's sage (Salvia divinorum).</title>
        <authorList>
            <person name="Ford S.A."/>
            <person name="Ro D.-K."/>
            <person name="Ness R.W."/>
            <person name="Phillips M.A."/>
        </authorList>
    </citation>
    <scope>NUCLEOTIDE SEQUENCE [LARGE SCALE GENOMIC DNA]</scope>
    <source>
        <strain evidence="2">SAF-2024a</strain>
        <tissue evidence="2">Leaf</tissue>
    </source>
</reference>
<organism evidence="2 3">
    <name type="scientific">Salvia divinorum</name>
    <name type="common">Maria pastora</name>
    <name type="synonym">Diviner's sage</name>
    <dbReference type="NCBI Taxonomy" id="28513"/>
    <lineage>
        <taxon>Eukaryota</taxon>
        <taxon>Viridiplantae</taxon>
        <taxon>Streptophyta</taxon>
        <taxon>Embryophyta</taxon>
        <taxon>Tracheophyta</taxon>
        <taxon>Spermatophyta</taxon>
        <taxon>Magnoliopsida</taxon>
        <taxon>eudicotyledons</taxon>
        <taxon>Gunneridae</taxon>
        <taxon>Pentapetalae</taxon>
        <taxon>asterids</taxon>
        <taxon>lamiids</taxon>
        <taxon>Lamiales</taxon>
        <taxon>Lamiaceae</taxon>
        <taxon>Nepetoideae</taxon>
        <taxon>Mentheae</taxon>
        <taxon>Salviinae</taxon>
        <taxon>Salvia</taxon>
        <taxon>Salvia subgen. Calosphace</taxon>
    </lineage>
</organism>
<evidence type="ECO:0000259" key="1">
    <source>
        <dbReference type="PROSITE" id="PS50181"/>
    </source>
</evidence>
<protein>
    <submittedName>
        <fullName evidence="2">F-box protein CPR1-like</fullName>
    </submittedName>
</protein>
<dbReference type="Proteomes" id="UP001567538">
    <property type="component" value="Unassembled WGS sequence"/>
</dbReference>
<evidence type="ECO:0000313" key="3">
    <source>
        <dbReference type="Proteomes" id="UP001567538"/>
    </source>
</evidence>
<dbReference type="PANTHER" id="PTHR31672">
    <property type="entry name" value="BNACNNG10540D PROTEIN"/>
    <property type="match status" value="1"/>
</dbReference>
<dbReference type="PROSITE" id="PS50181">
    <property type="entry name" value="FBOX"/>
    <property type="match status" value="1"/>
</dbReference>
<dbReference type="PANTHER" id="PTHR31672:SF13">
    <property type="entry name" value="F-BOX PROTEIN CPR30-LIKE"/>
    <property type="match status" value="1"/>
</dbReference>
<name>A0ABD1HXM0_SALDI</name>
<dbReference type="SUPFAM" id="SSF81383">
    <property type="entry name" value="F-box domain"/>
    <property type="match status" value="1"/>
</dbReference>
<keyword evidence="3" id="KW-1185">Reference proteome</keyword>
<feature type="domain" description="F-box" evidence="1">
    <location>
        <begin position="3"/>
        <end position="49"/>
    </location>
</feature>
<comment type="caution">
    <text evidence="2">The sequence shown here is derived from an EMBL/GenBank/DDBJ whole genome shotgun (WGS) entry which is preliminary data.</text>
</comment>
<dbReference type="InterPro" id="IPR050796">
    <property type="entry name" value="SCF_F-box_component"/>
</dbReference>
<dbReference type="AlphaFoldDB" id="A0ABD1HXM0"/>
<dbReference type="InterPro" id="IPR001810">
    <property type="entry name" value="F-box_dom"/>
</dbReference>
<dbReference type="InterPro" id="IPR036047">
    <property type="entry name" value="F-box-like_dom_sf"/>
</dbReference>
<gene>
    <name evidence="2" type="ORF">AAHA92_10300</name>
</gene>
<sequence>MKPSLFTNLPSEIIPNILSRLSVRSIAISKCVCKAWLDLLVTRDFINSHLSKSAPALAVMMPMADASRCKVFELEDELDLCHGYAPLTKFDFPYEATIEGSANGLLFLHNLDADFDIFYETWCMDRVISVKPYYGVYGFAFVQPIEVFGNCDILMLCDAKIFMYYSNKILTAPDFLGAKKNCITSAMLFTPTLVSLQSLGMENVISF</sequence>
<dbReference type="EMBL" id="JBEAFC010000004">
    <property type="protein sequence ID" value="KAL1560034.1"/>
    <property type="molecule type" value="Genomic_DNA"/>
</dbReference>
<proteinExistence type="predicted"/>